<dbReference type="PANTHER" id="PTHR43248:SF25">
    <property type="entry name" value="AB HYDROLASE-1 DOMAIN-CONTAINING PROTEIN-RELATED"/>
    <property type="match status" value="1"/>
</dbReference>
<dbReference type="Gene3D" id="3.40.50.1820">
    <property type="entry name" value="alpha/beta hydrolase"/>
    <property type="match status" value="1"/>
</dbReference>
<feature type="signal peptide" evidence="3">
    <location>
        <begin position="1"/>
        <end position="18"/>
    </location>
</feature>
<dbReference type="InterPro" id="IPR013595">
    <property type="entry name" value="Pept_S33_TAP-like_C"/>
</dbReference>
<evidence type="ECO:0000259" key="4">
    <source>
        <dbReference type="Pfam" id="PF00561"/>
    </source>
</evidence>
<organism evidence="6 7">
    <name type="scientific">Nonomuraea polychroma</name>
    <dbReference type="NCBI Taxonomy" id="46176"/>
    <lineage>
        <taxon>Bacteria</taxon>
        <taxon>Bacillati</taxon>
        <taxon>Actinomycetota</taxon>
        <taxon>Actinomycetes</taxon>
        <taxon>Streptosporangiales</taxon>
        <taxon>Streptosporangiaceae</taxon>
        <taxon>Nonomuraea</taxon>
    </lineage>
</organism>
<dbReference type="SUPFAM" id="SSF53474">
    <property type="entry name" value="alpha/beta-Hydrolases"/>
    <property type="match status" value="1"/>
</dbReference>
<evidence type="ECO:0000313" key="7">
    <source>
        <dbReference type="Proteomes" id="UP000284824"/>
    </source>
</evidence>
<dbReference type="PANTHER" id="PTHR43248">
    <property type="entry name" value="2-SUCCINYL-6-HYDROXY-2,4-CYCLOHEXADIENE-1-CARBOXYLATE SYNTHASE"/>
    <property type="match status" value="1"/>
</dbReference>
<dbReference type="GO" id="GO:0016787">
    <property type="term" value="F:hydrolase activity"/>
    <property type="evidence" value="ECO:0007669"/>
    <property type="project" value="UniProtKB-KW"/>
</dbReference>
<keyword evidence="3" id="KW-0732">Signal</keyword>
<dbReference type="InterPro" id="IPR000073">
    <property type="entry name" value="AB_hydrolase_1"/>
</dbReference>
<dbReference type="Proteomes" id="UP000284824">
    <property type="component" value="Unassembled WGS sequence"/>
</dbReference>
<dbReference type="EMBL" id="SAUN01000001">
    <property type="protein sequence ID" value="RVX40287.1"/>
    <property type="molecule type" value="Genomic_DNA"/>
</dbReference>
<dbReference type="RefSeq" id="WP_164903602.1">
    <property type="nucleotide sequence ID" value="NZ_SAUN01000001.1"/>
</dbReference>
<keyword evidence="7" id="KW-1185">Reference proteome</keyword>
<gene>
    <name evidence="6" type="ORF">EDD27_2690</name>
</gene>
<evidence type="ECO:0000256" key="1">
    <source>
        <dbReference type="ARBA" id="ARBA00010088"/>
    </source>
</evidence>
<evidence type="ECO:0000313" key="6">
    <source>
        <dbReference type="EMBL" id="RVX40287.1"/>
    </source>
</evidence>
<comment type="similarity">
    <text evidence="1">Belongs to the peptidase S33 family.</text>
</comment>
<evidence type="ECO:0000259" key="5">
    <source>
        <dbReference type="Pfam" id="PF08386"/>
    </source>
</evidence>
<protein>
    <submittedName>
        <fullName evidence="6">TAP-like protein</fullName>
    </submittedName>
</protein>
<comment type="caution">
    <text evidence="6">The sequence shown here is derived from an EMBL/GenBank/DDBJ whole genome shotgun (WGS) entry which is preliminary data.</text>
</comment>
<feature type="domain" description="AB hydrolase-1" evidence="4">
    <location>
        <begin position="84"/>
        <end position="244"/>
    </location>
</feature>
<sequence>MRISTTALAGLVLGTALAGTLQAPVAAAPPALTWAGCGDGMQCAKLTVPIDWRHPHGRKTRVDLARMPARDPARKLGSLVVNTGGGATIQPVRATPTVVSELTAWFDVVLIDPRGMGDKGSSAAVECDTPQPSIAGLILAPGEAGWRAQARANAAYDASCRKAMGAAYAGLTSWQVAHDLEALRAALGEPELRYFGNSYGTVYGQAYLELFPAKVGRMVLDGVPDHTRPSLERWLTEYARTEEQQLGRFHDWCRAGCALGGDDAIEVFDRLLTRVPLPAGKGTVSKEEFLLAVKEGLAPPVWPRLAAALRKAADGDASDLAKLRPLPPESPGYPAGAMLCHDFMPGLPGYREFQAIESRLRAVAPRIGWIHGRYQVARCVGMGKSPAYPPHPLRAEGVPPVLIAIGDTDANTPHSGAEHLAAQIPGARVVRHGDGHAAYLMQSASGLGATCLRRYVHDYLTAGALPRSGARCPGDLMARIPRG</sequence>
<name>A0A438M3Y3_9ACTN</name>
<dbReference type="Pfam" id="PF08386">
    <property type="entry name" value="Abhydrolase_4"/>
    <property type="match status" value="1"/>
</dbReference>
<evidence type="ECO:0000256" key="2">
    <source>
        <dbReference type="ARBA" id="ARBA00022801"/>
    </source>
</evidence>
<proteinExistence type="inferred from homology"/>
<keyword evidence="2" id="KW-0378">Hydrolase</keyword>
<dbReference type="InterPro" id="IPR051601">
    <property type="entry name" value="Serine_prot/Carboxylest_S33"/>
</dbReference>
<dbReference type="Pfam" id="PF00561">
    <property type="entry name" value="Abhydrolase_1"/>
    <property type="match status" value="1"/>
</dbReference>
<accession>A0A438M3Y3</accession>
<feature type="chain" id="PRO_5039326793" evidence="3">
    <location>
        <begin position="19"/>
        <end position="483"/>
    </location>
</feature>
<dbReference type="AlphaFoldDB" id="A0A438M3Y3"/>
<evidence type="ECO:0000256" key="3">
    <source>
        <dbReference type="SAM" id="SignalP"/>
    </source>
</evidence>
<reference evidence="6 7" key="1">
    <citation type="submission" date="2019-01" db="EMBL/GenBank/DDBJ databases">
        <title>Sequencing the genomes of 1000 actinobacteria strains.</title>
        <authorList>
            <person name="Klenk H.-P."/>
        </authorList>
    </citation>
    <scope>NUCLEOTIDE SEQUENCE [LARGE SCALE GENOMIC DNA]</scope>
    <source>
        <strain evidence="6 7">DSM 43925</strain>
    </source>
</reference>
<feature type="domain" description="Peptidase S33 tripeptidyl aminopeptidase-like C-terminal" evidence="5">
    <location>
        <begin position="375"/>
        <end position="472"/>
    </location>
</feature>
<dbReference type="InterPro" id="IPR029058">
    <property type="entry name" value="AB_hydrolase_fold"/>
</dbReference>